<accession>M0QNI6</accession>
<dbReference type="Gene3D" id="2.70.70.10">
    <property type="entry name" value="Glucose Permease (Domain IIA)"/>
    <property type="match status" value="1"/>
</dbReference>
<dbReference type="EMBL" id="BANX01000020">
    <property type="protein sequence ID" value="GAC68987.1"/>
    <property type="molecule type" value="Genomic_DNA"/>
</dbReference>
<evidence type="ECO:0000256" key="2">
    <source>
        <dbReference type="SAM" id="Phobius"/>
    </source>
</evidence>
<proteinExistence type="predicted"/>
<reference evidence="4 5" key="1">
    <citation type="submission" date="2013-01" db="EMBL/GenBank/DDBJ databases">
        <title>Whole genome shotgun sequence of Gordonia soli NBRC 108243.</title>
        <authorList>
            <person name="Isaki-Nakamura S."/>
            <person name="Hosoyama A."/>
            <person name="Tsuchikane K."/>
            <person name="Ando Y."/>
            <person name="Baba S."/>
            <person name="Ohji S."/>
            <person name="Hamada M."/>
            <person name="Tamura T."/>
            <person name="Yamazoe A."/>
            <person name="Yamazaki S."/>
            <person name="Fujita N."/>
        </authorList>
    </citation>
    <scope>NUCLEOTIDE SEQUENCE [LARGE SCALE GENOMIC DNA]</scope>
    <source>
        <strain evidence="4 5">NBRC 108243</strain>
    </source>
</reference>
<dbReference type="OrthoDB" id="5245088at2"/>
<evidence type="ECO:0000256" key="1">
    <source>
        <dbReference type="ARBA" id="ARBA00022729"/>
    </source>
</evidence>
<dbReference type="RefSeq" id="WP_007621605.1">
    <property type="nucleotide sequence ID" value="NZ_BANX01000020.1"/>
</dbReference>
<dbReference type="InterPro" id="IPR050570">
    <property type="entry name" value="Cell_wall_metabolism_enzyme"/>
</dbReference>
<dbReference type="AlphaFoldDB" id="M0QNI6"/>
<evidence type="ECO:0000313" key="4">
    <source>
        <dbReference type="EMBL" id="GAC68987.1"/>
    </source>
</evidence>
<protein>
    <recommendedName>
        <fullName evidence="3">M23ase beta-sheet core domain-containing protein</fullName>
    </recommendedName>
</protein>
<dbReference type="InterPro" id="IPR011055">
    <property type="entry name" value="Dup_hybrid_motif"/>
</dbReference>
<dbReference type="STRING" id="1223545.GS4_20_00520"/>
<dbReference type="CDD" id="cd12797">
    <property type="entry name" value="M23_peptidase"/>
    <property type="match status" value="1"/>
</dbReference>
<evidence type="ECO:0000313" key="5">
    <source>
        <dbReference type="Proteomes" id="UP000011666"/>
    </source>
</evidence>
<keyword evidence="2" id="KW-0812">Transmembrane</keyword>
<gene>
    <name evidence="4" type="ORF">GS4_20_00520</name>
</gene>
<dbReference type="Proteomes" id="UP000011666">
    <property type="component" value="Unassembled WGS sequence"/>
</dbReference>
<keyword evidence="1" id="KW-0732">Signal</keyword>
<dbReference type="PANTHER" id="PTHR21666">
    <property type="entry name" value="PEPTIDASE-RELATED"/>
    <property type="match status" value="1"/>
</dbReference>
<keyword evidence="2" id="KW-1133">Transmembrane helix</keyword>
<keyword evidence="2" id="KW-0472">Membrane</keyword>
<dbReference type="PANTHER" id="PTHR21666:SF289">
    <property type="entry name" value="L-ALA--D-GLU ENDOPEPTIDASE"/>
    <property type="match status" value="1"/>
</dbReference>
<sequence>MDIPRPVRLGHWLRVAALEIAVTIALCWVLPATVAYAAPSGFVAPLAPTPTVVTAFDLPEKRWQSGHRGVDLAGLPGVVVLAAGAGTIRFAGEVAGRLLVSISHPDGLITTYEPVRPTVRVGDPVSRGDPIGTLEAGHPGCPATACLHWGARRGAGRSAAYLDPLALLGVVRVRLKPIGTGL</sequence>
<organism evidence="4 5">
    <name type="scientific">Gordonia soli NBRC 108243</name>
    <dbReference type="NCBI Taxonomy" id="1223545"/>
    <lineage>
        <taxon>Bacteria</taxon>
        <taxon>Bacillati</taxon>
        <taxon>Actinomycetota</taxon>
        <taxon>Actinomycetes</taxon>
        <taxon>Mycobacteriales</taxon>
        <taxon>Gordoniaceae</taxon>
        <taxon>Gordonia</taxon>
    </lineage>
</organism>
<dbReference type="GO" id="GO:0004222">
    <property type="term" value="F:metalloendopeptidase activity"/>
    <property type="evidence" value="ECO:0007669"/>
    <property type="project" value="TreeGrafter"/>
</dbReference>
<dbReference type="InterPro" id="IPR016047">
    <property type="entry name" value="M23ase_b-sheet_dom"/>
</dbReference>
<dbReference type="Pfam" id="PF01551">
    <property type="entry name" value="Peptidase_M23"/>
    <property type="match status" value="1"/>
</dbReference>
<dbReference type="SUPFAM" id="SSF51261">
    <property type="entry name" value="Duplicated hybrid motif"/>
    <property type="match status" value="1"/>
</dbReference>
<feature type="domain" description="M23ase beta-sheet core" evidence="3">
    <location>
        <begin position="66"/>
        <end position="154"/>
    </location>
</feature>
<feature type="transmembrane region" description="Helical" evidence="2">
    <location>
        <begin position="12"/>
        <end position="38"/>
    </location>
</feature>
<keyword evidence="5" id="KW-1185">Reference proteome</keyword>
<evidence type="ECO:0000259" key="3">
    <source>
        <dbReference type="Pfam" id="PF01551"/>
    </source>
</evidence>
<comment type="caution">
    <text evidence="4">The sequence shown here is derived from an EMBL/GenBank/DDBJ whole genome shotgun (WGS) entry which is preliminary data.</text>
</comment>
<name>M0QNI6_9ACTN</name>
<dbReference type="eggNOG" id="COG0739">
    <property type="taxonomic scope" value="Bacteria"/>
</dbReference>